<proteinExistence type="predicted"/>
<sequence>MFIPDTSELNKDFQNPVQSVDETELSVLSGIDSDLKAKRDPK</sequence>
<gene>
    <name evidence="1" type="ORF">QUF89_20890</name>
</gene>
<organism evidence="1 2">
    <name type="scientific">Peribacillus simplex</name>
    <dbReference type="NCBI Taxonomy" id="1478"/>
    <lineage>
        <taxon>Bacteria</taxon>
        <taxon>Bacillati</taxon>
        <taxon>Bacillota</taxon>
        <taxon>Bacilli</taxon>
        <taxon>Bacillales</taxon>
        <taxon>Bacillaceae</taxon>
        <taxon>Peribacillus</taxon>
    </lineage>
</organism>
<evidence type="ECO:0000313" key="2">
    <source>
        <dbReference type="Proteomes" id="UP001234602"/>
    </source>
</evidence>
<accession>A0AAW7IMD2</accession>
<reference evidence="1" key="1">
    <citation type="submission" date="2023-06" db="EMBL/GenBank/DDBJ databases">
        <title>Comparative genomics of Bacillaceae isolates and their secondary metabolite potential.</title>
        <authorList>
            <person name="Song L."/>
            <person name="Nielsen L.J."/>
            <person name="Mohite O."/>
            <person name="Xu X."/>
            <person name="Weber T."/>
            <person name="Kovacs A.T."/>
        </authorList>
    </citation>
    <scope>NUCLEOTIDE SEQUENCE</scope>
    <source>
        <strain evidence="1">D8_B_37</strain>
    </source>
</reference>
<protein>
    <submittedName>
        <fullName evidence="1">Uncharacterized protein</fullName>
    </submittedName>
</protein>
<dbReference type="Proteomes" id="UP001234602">
    <property type="component" value="Unassembled WGS sequence"/>
</dbReference>
<dbReference type="EMBL" id="JAUCEY010000008">
    <property type="protein sequence ID" value="MDM5454584.1"/>
    <property type="molecule type" value="Genomic_DNA"/>
</dbReference>
<name>A0AAW7IMD2_9BACI</name>
<comment type="caution">
    <text evidence="1">The sequence shown here is derived from an EMBL/GenBank/DDBJ whole genome shotgun (WGS) entry which is preliminary data.</text>
</comment>
<dbReference type="AlphaFoldDB" id="A0AAW7IMD2"/>
<evidence type="ECO:0000313" key="1">
    <source>
        <dbReference type="EMBL" id="MDM5454584.1"/>
    </source>
</evidence>